<reference evidence="7 8" key="1">
    <citation type="submission" date="2023-07" db="EMBL/GenBank/DDBJ databases">
        <title>Sorghum-associated microbial communities from plants grown in Nebraska, USA.</title>
        <authorList>
            <person name="Schachtman D."/>
        </authorList>
    </citation>
    <scope>NUCLEOTIDE SEQUENCE [LARGE SCALE GENOMIC DNA]</scope>
    <source>
        <strain evidence="7 8">BE240</strain>
    </source>
</reference>
<comment type="similarity">
    <text evidence="2 6">Belongs to the SURF1 family.</text>
</comment>
<protein>
    <recommendedName>
        <fullName evidence="6">SURF1-like protein</fullName>
    </recommendedName>
</protein>
<sequence length="254" mass="26867">MTTARRGLALMLAGAALLTAAFVALGVWQVQRMGWKHDLIARIEARVQAAPVAPPLIAEWPAVRGDPAAYEYRRLRLDGEFLHADEALVQAVTQLGAGFWVVTPLRLADGRVVMVNRGFVTPSQREPAARGAAAPEGPVTVTGLLRISEPGGGFLRKNDPNANRWHSRDVAALAAARALAPETVAPFFVDADAAPQATASPVGGLTVLKFSDSHLVYALTWFALAAMTAGAGVYLLRDKAAPRPHGVEEATIAA</sequence>
<name>A0ABU1VBD0_9BURK</name>
<evidence type="ECO:0000313" key="7">
    <source>
        <dbReference type="EMBL" id="MDR7094625.1"/>
    </source>
</evidence>
<evidence type="ECO:0000256" key="4">
    <source>
        <dbReference type="ARBA" id="ARBA00022989"/>
    </source>
</evidence>
<dbReference type="InterPro" id="IPR045214">
    <property type="entry name" value="Surf1/Surf4"/>
</dbReference>
<evidence type="ECO:0000256" key="1">
    <source>
        <dbReference type="ARBA" id="ARBA00004370"/>
    </source>
</evidence>
<feature type="transmembrane region" description="Helical" evidence="6">
    <location>
        <begin position="215"/>
        <end position="236"/>
    </location>
</feature>
<dbReference type="PANTHER" id="PTHR23427">
    <property type="entry name" value="SURFEIT LOCUS PROTEIN"/>
    <property type="match status" value="1"/>
</dbReference>
<keyword evidence="8" id="KW-1185">Reference proteome</keyword>
<evidence type="ECO:0000256" key="5">
    <source>
        <dbReference type="ARBA" id="ARBA00023136"/>
    </source>
</evidence>
<dbReference type="InterPro" id="IPR002994">
    <property type="entry name" value="Surf1/Shy1"/>
</dbReference>
<comment type="caution">
    <text evidence="7">The sequence shown here is derived from an EMBL/GenBank/DDBJ whole genome shotgun (WGS) entry which is preliminary data.</text>
</comment>
<dbReference type="PANTHER" id="PTHR23427:SF2">
    <property type="entry name" value="SURFEIT LOCUS PROTEIN 1"/>
    <property type="match status" value="1"/>
</dbReference>
<comment type="caution">
    <text evidence="6">Lacks conserved residue(s) required for the propagation of feature annotation.</text>
</comment>
<dbReference type="Proteomes" id="UP001265550">
    <property type="component" value="Unassembled WGS sequence"/>
</dbReference>
<dbReference type="CDD" id="cd06662">
    <property type="entry name" value="SURF1"/>
    <property type="match status" value="1"/>
</dbReference>
<dbReference type="EMBL" id="JAVDWE010000006">
    <property type="protein sequence ID" value="MDR7094625.1"/>
    <property type="molecule type" value="Genomic_DNA"/>
</dbReference>
<keyword evidence="6" id="KW-1003">Cell membrane</keyword>
<dbReference type="PROSITE" id="PS50895">
    <property type="entry name" value="SURF1"/>
    <property type="match status" value="1"/>
</dbReference>
<organism evidence="7 8">
    <name type="scientific">Hydrogenophaga laconesensis</name>
    <dbReference type="NCBI Taxonomy" id="1805971"/>
    <lineage>
        <taxon>Bacteria</taxon>
        <taxon>Pseudomonadati</taxon>
        <taxon>Pseudomonadota</taxon>
        <taxon>Betaproteobacteria</taxon>
        <taxon>Burkholderiales</taxon>
        <taxon>Comamonadaceae</taxon>
        <taxon>Hydrogenophaga</taxon>
    </lineage>
</organism>
<accession>A0ABU1VBD0</accession>
<keyword evidence="5 6" id="KW-0472">Membrane</keyword>
<dbReference type="Pfam" id="PF02104">
    <property type="entry name" value="SURF1"/>
    <property type="match status" value="1"/>
</dbReference>
<evidence type="ECO:0000256" key="2">
    <source>
        <dbReference type="ARBA" id="ARBA00007165"/>
    </source>
</evidence>
<keyword evidence="3 6" id="KW-0812">Transmembrane</keyword>
<evidence type="ECO:0000313" key="8">
    <source>
        <dbReference type="Proteomes" id="UP001265550"/>
    </source>
</evidence>
<gene>
    <name evidence="7" type="ORF">J2X09_002368</name>
</gene>
<evidence type="ECO:0000256" key="3">
    <source>
        <dbReference type="ARBA" id="ARBA00022692"/>
    </source>
</evidence>
<keyword evidence="4 6" id="KW-1133">Transmembrane helix</keyword>
<comment type="subcellular location">
    <subcellularLocation>
        <location evidence="6">Cell membrane</location>
        <topology evidence="6">Multi-pass membrane protein</topology>
    </subcellularLocation>
    <subcellularLocation>
        <location evidence="1">Membrane</location>
    </subcellularLocation>
</comment>
<dbReference type="RefSeq" id="WP_310308338.1">
    <property type="nucleotide sequence ID" value="NZ_JAVDWE010000006.1"/>
</dbReference>
<proteinExistence type="inferred from homology"/>
<evidence type="ECO:0000256" key="6">
    <source>
        <dbReference type="RuleBase" id="RU363076"/>
    </source>
</evidence>